<feature type="compositionally biased region" description="Basic and acidic residues" evidence="1">
    <location>
        <begin position="91"/>
        <end position="103"/>
    </location>
</feature>
<accession>A0AAN8EZP6</accession>
<gene>
    <name evidence="2" type="ORF">GCK32_005086</name>
</gene>
<dbReference type="EMBL" id="WIXE01019148">
    <property type="protein sequence ID" value="KAK5970301.1"/>
    <property type="molecule type" value="Genomic_DNA"/>
</dbReference>
<name>A0AAN8EZP6_TRICO</name>
<feature type="region of interest" description="Disordered" evidence="1">
    <location>
        <begin position="54"/>
        <end position="110"/>
    </location>
</feature>
<sequence>MYGALEWKGKMPAMPPGTPAEISQMTANIWNMNPESRPTMDDLCRQLRALNNKDFSVDKAKLTTRTDMKSKSESAAVEDSDSLRSIATTKTGDHASQKSDSRPRSASRKS</sequence>
<keyword evidence="3" id="KW-1185">Reference proteome</keyword>
<dbReference type="AlphaFoldDB" id="A0AAN8EZP6"/>
<reference evidence="2 3" key="1">
    <citation type="submission" date="2019-10" db="EMBL/GenBank/DDBJ databases">
        <title>Assembly and Annotation for the nematode Trichostrongylus colubriformis.</title>
        <authorList>
            <person name="Martin J."/>
        </authorList>
    </citation>
    <scope>NUCLEOTIDE SEQUENCE [LARGE SCALE GENOMIC DNA]</scope>
    <source>
        <strain evidence="2">G859</strain>
        <tissue evidence="2">Whole worm</tissue>
    </source>
</reference>
<evidence type="ECO:0000256" key="1">
    <source>
        <dbReference type="SAM" id="MobiDB-lite"/>
    </source>
</evidence>
<proteinExistence type="predicted"/>
<evidence type="ECO:0008006" key="4">
    <source>
        <dbReference type="Google" id="ProtNLM"/>
    </source>
</evidence>
<dbReference type="Gene3D" id="1.10.510.10">
    <property type="entry name" value="Transferase(Phosphotransferase) domain 1"/>
    <property type="match status" value="1"/>
</dbReference>
<evidence type="ECO:0000313" key="3">
    <source>
        <dbReference type="Proteomes" id="UP001331761"/>
    </source>
</evidence>
<evidence type="ECO:0000313" key="2">
    <source>
        <dbReference type="EMBL" id="KAK5970301.1"/>
    </source>
</evidence>
<dbReference type="InterPro" id="IPR011009">
    <property type="entry name" value="Kinase-like_dom_sf"/>
</dbReference>
<organism evidence="2 3">
    <name type="scientific">Trichostrongylus colubriformis</name>
    <name type="common">Black scour worm</name>
    <dbReference type="NCBI Taxonomy" id="6319"/>
    <lineage>
        <taxon>Eukaryota</taxon>
        <taxon>Metazoa</taxon>
        <taxon>Ecdysozoa</taxon>
        <taxon>Nematoda</taxon>
        <taxon>Chromadorea</taxon>
        <taxon>Rhabditida</taxon>
        <taxon>Rhabditina</taxon>
        <taxon>Rhabditomorpha</taxon>
        <taxon>Strongyloidea</taxon>
        <taxon>Trichostrongylidae</taxon>
        <taxon>Trichostrongylus</taxon>
    </lineage>
</organism>
<feature type="compositionally biased region" description="Basic and acidic residues" evidence="1">
    <location>
        <begin position="55"/>
        <end position="72"/>
    </location>
</feature>
<dbReference type="Proteomes" id="UP001331761">
    <property type="component" value="Unassembled WGS sequence"/>
</dbReference>
<protein>
    <recommendedName>
        <fullName evidence="4">Serine-threonine/tyrosine-protein kinase catalytic domain-containing protein</fullName>
    </recommendedName>
</protein>
<dbReference type="SUPFAM" id="SSF56112">
    <property type="entry name" value="Protein kinase-like (PK-like)"/>
    <property type="match status" value="1"/>
</dbReference>
<comment type="caution">
    <text evidence="2">The sequence shown here is derived from an EMBL/GenBank/DDBJ whole genome shotgun (WGS) entry which is preliminary data.</text>
</comment>